<dbReference type="SUPFAM" id="SSF46689">
    <property type="entry name" value="Homeodomain-like"/>
    <property type="match status" value="1"/>
</dbReference>
<gene>
    <name evidence="2" type="ORF">LCGC14_1451990</name>
</gene>
<dbReference type="InterPro" id="IPR009057">
    <property type="entry name" value="Homeodomain-like_sf"/>
</dbReference>
<name>A0A0F9MJD0_9ZZZZ</name>
<dbReference type="InterPro" id="IPR002559">
    <property type="entry name" value="Transposase_11"/>
</dbReference>
<accession>A0A0F9MJD0</accession>
<evidence type="ECO:0000259" key="1">
    <source>
        <dbReference type="Pfam" id="PF01609"/>
    </source>
</evidence>
<protein>
    <recommendedName>
        <fullName evidence="1">Transposase IS4-like domain-containing protein</fullName>
    </recommendedName>
</protein>
<organism evidence="2">
    <name type="scientific">marine sediment metagenome</name>
    <dbReference type="NCBI Taxonomy" id="412755"/>
    <lineage>
        <taxon>unclassified sequences</taxon>
        <taxon>metagenomes</taxon>
        <taxon>ecological metagenomes</taxon>
    </lineage>
</organism>
<dbReference type="Pfam" id="PF01609">
    <property type="entry name" value="DDE_Tnp_1"/>
    <property type="match status" value="1"/>
</dbReference>
<dbReference type="GO" id="GO:0004803">
    <property type="term" value="F:transposase activity"/>
    <property type="evidence" value="ECO:0007669"/>
    <property type="project" value="InterPro"/>
</dbReference>
<feature type="domain" description="Transposase IS4-like" evidence="1">
    <location>
        <begin position="275"/>
        <end position="497"/>
    </location>
</feature>
<dbReference type="AlphaFoldDB" id="A0A0F9MJD0"/>
<proteinExistence type="predicted"/>
<evidence type="ECO:0000313" key="2">
    <source>
        <dbReference type="EMBL" id="KKM69317.1"/>
    </source>
</evidence>
<sequence length="577" mass="67340">MIDLNQFFSKPQSPRHRQYEAIRAIIMENRSTSAVAQQFDYSVSTVYSLIRDAKVGKLKLFPDVFKGPVERRTPMGIREKIINYRKENLSVKNISQRLLGEGVIVSERTVERVLTDAGFQKLSRRTNLERGIAYRNKIIPVRSKVLDLDRLKPFKVDCPVAGIFFFIPYIIESGVMDVVQKCALPNSNDINSTQACLSMLLLKLIGNERLSHMDAYDHEPGFGVFPGLNVLPKSTYMCTYSCLTSESMLLEFQSQLISHFQKVYPNLYGSYFINIDFHSIPHYGDKSQMEKVWCGSRNKRLKGANTIFAQDADSNVILYTRADILRKHQDREIKNFVNYWKTLKGEVNETLVFDCRLTKYEVLGELDEQDIKFITLRKRSKNLIENTYKIPDENWLKVKLSIPKRKYNRFLAHESEVILRSCSKPFRQIIIKDHGRQNPTYIITNNRDLLLEKVLEVYAKRWHIESKLAELVSFFNLNALSSPLMIRIHFDILWTVIADTLYHRFAQDLPRFENEHAPTIFRKFINMPGQVEYDGERFIIKIRKRAHTPILMGVPKLQRPFTVPWLNNKSLEIIWSP</sequence>
<dbReference type="EMBL" id="LAZR01010009">
    <property type="protein sequence ID" value="KKM69317.1"/>
    <property type="molecule type" value="Genomic_DNA"/>
</dbReference>
<dbReference type="GO" id="GO:0006313">
    <property type="term" value="P:DNA transposition"/>
    <property type="evidence" value="ECO:0007669"/>
    <property type="project" value="InterPro"/>
</dbReference>
<dbReference type="GO" id="GO:0003677">
    <property type="term" value="F:DNA binding"/>
    <property type="evidence" value="ECO:0007669"/>
    <property type="project" value="InterPro"/>
</dbReference>
<comment type="caution">
    <text evidence="2">The sequence shown here is derived from an EMBL/GenBank/DDBJ whole genome shotgun (WGS) entry which is preliminary data.</text>
</comment>
<reference evidence="2" key="1">
    <citation type="journal article" date="2015" name="Nature">
        <title>Complex archaea that bridge the gap between prokaryotes and eukaryotes.</title>
        <authorList>
            <person name="Spang A."/>
            <person name="Saw J.H."/>
            <person name="Jorgensen S.L."/>
            <person name="Zaremba-Niedzwiedzka K."/>
            <person name="Martijn J."/>
            <person name="Lind A.E."/>
            <person name="van Eijk R."/>
            <person name="Schleper C."/>
            <person name="Guy L."/>
            <person name="Ettema T.J."/>
        </authorList>
    </citation>
    <scope>NUCLEOTIDE SEQUENCE</scope>
</reference>